<dbReference type="PANTHER" id="PTHR11266">
    <property type="entry name" value="PEROXISOMAL MEMBRANE PROTEIN 2, PXMP2 MPV17"/>
    <property type="match status" value="1"/>
</dbReference>
<dbReference type="Proteomes" id="UP000601435">
    <property type="component" value="Unassembled WGS sequence"/>
</dbReference>
<feature type="transmembrane region" description="Helical" evidence="6">
    <location>
        <begin position="42"/>
        <end position="59"/>
    </location>
</feature>
<dbReference type="AlphaFoldDB" id="A0A812K6K7"/>
<feature type="transmembrane region" description="Helical" evidence="6">
    <location>
        <begin position="143"/>
        <end position="168"/>
    </location>
</feature>
<dbReference type="OrthoDB" id="437936at2759"/>
<dbReference type="EMBL" id="CAJNJA010007198">
    <property type="protein sequence ID" value="CAE7221555.1"/>
    <property type="molecule type" value="Genomic_DNA"/>
</dbReference>
<evidence type="ECO:0000256" key="6">
    <source>
        <dbReference type="RuleBase" id="RU363053"/>
    </source>
</evidence>
<keyword evidence="8" id="KW-1185">Reference proteome</keyword>
<proteinExistence type="inferred from homology"/>
<protein>
    <submittedName>
        <fullName evidence="7">Uncharacterized protein</fullName>
    </submittedName>
</protein>
<evidence type="ECO:0000256" key="4">
    <source>
        <dbReference type="ARBA" id="ARBA00022989"/>
    </source>
</evidence>
<sequence>MAFLPWRGLAYASGSLAGRYVLGDGLTQRLLERREHDWRRSCLFGSFGAVMGAPAYLFYAEFPTRVLSKLVEGRWRMVAAMIGVDALIFMPLVYLPCFYTFREAIYNRHGSCASLASASYAYWSEHAPIDMRAAAPLLVTSDVVMFTALPAIWRVPFLSSIGLIWVFYISLKRGSREISDPECSS</sequence>
<keyword evidence="4 6" id="KW-1133">Transmembrane helix</keyword>
<evidence type="ECO:0000313" key="8">
    <source>
        <dbReference type="Proteomes" id="UP000601435"/>
    </source>
</evidence>
<keyword evidence="3 6" id="KW-0812">Transmembrane</keyword>
<comment type="caution">
    <text evidence="7">The sequence shown here is derived from an EMBL/GenBank/DDBJ whole genome shotgun (WGS) entry which is preliminary data.</text>
</comment>
<organism evidence="7 8">
    <name type="scientific">Symbiodinium necroappetens</name>
    <dbReference type="NCBI Taxonomy" id="1628268"/>
    <lineage>
        <taxon>Eukaryota</taxon>
        <taxon>Sar</taxon>
        <taxon>Alveolata</taxon>
        <taxon>Dinophyceae</taxon>
        <taxon>Suessiales</taxon>
        <taxon>Symbiodiniaceae</taxon>
        <taxon>Symbiodinium</taxon>
    </lineage>
</organism>
<accession>A0A812K6K7</accession>
<dbReference type="InterPro" id="IPR007248">
    <property type="entry name" value="Mpv17_PMP22"/>
</dbReference>
<gene>
    <name evidence="7" type="ORF">SNEC2469_LOCUS2859</name>
</gene>
<dbReference type="GO" id="GO:0016020">
    <property type="term" value="C:membrane"/>
    <property type="evidence" value="ECO:0007669"/>
    <property type="project" value="UniProtKB-SubCell"/>
</dbReference>
<dbReference type="PANTHER" id="PTHR11266:SF21">
    <property type="entry name" value="ACT DOMAIN-CONTAINING PROTEIN"/>
    <property type="match status" value="1"/>
</dbReference>
<comment type="subcellular location">
    <subcellularLocation>
        <location evidence="1">Membrane</location>
        <topology evidence="1">Multi-pass membrane protein</topology>
    </subcellularLocation>
</comment>
<evidence type="ECO:0000256" key="1">
    <source>
        <dbReference type="ARBA" id="ARBA00004141"/>
    </source>
</evidence>
<keyword evidence="5 6" id="KW-0472">Membrane</keyword>
<comment type="similarity">
    <text evidence="2 6">Belongs to the peroxisomal membrane protein PXMP2/4 family.</text>
</comment>
<evidence type="ECO:0000313" key="7">
    <source>
        <dbReference type="EMBL" id="CAE7221555.1"/>
    </source>
</evidence>
<evidence type="ECO:0000256" key="3">
    <source>
        <dbReference type="ARBA" id="ARBA00022692"/>
    </source>
</evidence>
<reference evidence="7" key="1">
    <citation type="submission" date="2021-02" db="EMBL/GenBank/DDBJ databases">
        <authorList>
            <person name="Dougan E. K."/>
            <person name="Rhodes N."/>
            <person name="Thang M."/>
            <person name="Chan C."/>
        </authorList>
    </citation>
    <scope>NUCLEOTIDE SEQUENCE</scope>
</reference>
<evidence type="ECO:0000256" key="2">
    <source>
        <dbReference type="ARBA" id="ARBA00006824"/>
    </source>
</evidence>
<feature type="transmembrane region" description="Helical" evidence="6">
    <location>
        <begin position="79"/>
        <end position="99"/>
    </location>
</feature>
<evidence type="ECO:0000256" key="5">
    <source>
        <dbReference type="ARBA" id="ARBA00023136"/>
    </source>
</evidence>
<dbReference type="GO" id="GO:0005737">
    <property type="term" value="C:cytoplasm"/>
    <property type="evidence" value="ECO:0007669"/>
    <property type="project" value="TreeGrafter"/>
</dbReference>
<name>A0A812K6K7_9DINO</name>